<keyword evidence="8" id="KW-0057">Aromatic amino acid biosynthesis</keyword>
<evidence type="ECO:0000256" key="1">
    <source>
        <dbReference type="ARBA" id="ARBA00005067"/>
    </source>
</evidence>
<comment type="similarity">
    <text evidence="2">Belongs to the prephenate/arogenate dehydrogenase family.</text>
</comment>
<sequence length="312" mass="33531">MAEGLIANRLALIGIGLIGSSIARAARERGLVREIVVQTRSPATLERAKELGLGDHYTLDMAEAAKDADVVIASVPVGASEEVAKAIAPALKAGAIVSDVGSVKMSVVRQMAPHLPSSVHFVPAHPIAGTEHSGPDAGLADLYVNRWCILTPLPDTDPAAVEKLSALWRGMGANVETMTPEHHDLVLAITSHVPHLIAYNIVGTAQHLGEVTKSEVIQYSAGGFRDFTRIAASDPTMWRDIFLHNKDAVLEMLGRFSEDLTALQRMIRYGDGNGLFDLFTRTRAIRRSIIDKGQDAPEADFGRHKIAAKAET</sequence>
<evidence type="ECO:0000256" key="3">
    <source>
        <dbReference type="ARBA" id="ARBA00012068"/>
    </source>
</evidence>
<dbReference type="InterPro" id="IPR036291">
    <property type="entry name" value="NAD(P)-bd_dom_sf"/>
</dbReference>
<dbReference type="GO" id="GO:0006571">
    <property type="term" value="P:tyrosine biosynthetic process"/>
    <property type="evidence" value="ECO:0007669"/>
    <property type="project" value="UniProtKB-KW"/>
</dbReference>
<dbReference type="RefSeq" id="WP_188410628.1">
    <property type="nucleotide sequence ID" value="NZ_BMCP01000004.1"/>
</dbReference>
<comment type="pathway">
    <text evidence="1">Amino-acid biosynthesis; L-tyrosine biosynthesis; (4-hydroxyphenyl)pyruvate from prephenate (NAD(+) route): step 1/1.</text>
</comment>
<dbReference type="Pfam" id="PF02153">
    <property type="entry name" value="PDH_N"/>
    <property type="match status" value="1"/>
</dbReference>
<comment type="catalytic activity">
    <reaction evidence="9">
        <text>prephenate + NAD(+) = 3-(4-hydroxyphenyl)pyruvate + CO2 + NADH</text>
        <dbReference type="Rhea" id="RHEA:13869"/>
        <dbReference type="ChEBI" id="CHEBI:16526"/>
        <dbReference type="ChEBI" id="CHEBI:29934"/>
        <dbReference type="ChEBI" id="CHEBI:36242"/>
        <dbReference type="ChEBI" id="CHEBI:57540"/>
        <dbReference type="ChEBI" id="CHEBI:57945"/>
        <dbReference type="EC" id="1.3.1.12"/>
    </reaction>
</comment>
<protein>
    <recommendedName>
        <fullName evidence="3">prephenate dehydrogenase</fullName>
        <ecNumber evidence="3">1.3.1.12</ecNumber>
    </recommendedName>
</protein>
<dbReference type="PANTHER" id="PTHR21363:SF0">
    <property type="entry name" value="PREPHENATE DEHYDROGENASE [NADP(+)]"/>
    <property type="match status" value="1"/>
</dbReference>
<accession>A0A8J3E0F8</accession>
<keyword evidence="7" id="KW-0520">NAD</keyword>
<dbReference type="AlphaFoldDB" id="A0A8J3E0F8"/>
<evidence type="ECO:0000259" key="10">
    <source>
        <dbReference type="PROSITE" id="PS51176"/>
    </source>
</evidence>
<dbReference type="GO" id="GO:0008977">
    <property type="term" value="F:prephenate dehydrogenase (NAD+) activity"/>
    <property type="evidence" value="ECO:0007669"/>
    <property type="project" value="UniProtKB-EC"/>
</dbReference>
<dbReference type="SUPFAM" id="SSF51735">
    <property type="entry name" value="NAD(P)-binding Rossmann-fold domains"/>
    <property type="match status" value="1"/>
</dbReference>
<dbReference type="InterPro" id="IPR046826">
    <property type="entry name" value="PDH_N"/>
</dbReference>
<dbReference type="Pfam" id="PF20463">
    <property type="entry name" value="PDH_C"/>
    <property type="match status" value="1"/>
</dbReference>
<proteinExistence type="inferred from homology"/>
<dbReference type="Gene3D" id="1.10.3660.10">
    <property type="entry name" value="6-phosphogluconate dehydrogenase C-terminal like domain"/>
    <property type="match status" value="1"/>
</dbReference>
<dbReference type="GO" id="GO:0070403">
    <property type="term" value="F:NAD+ binding"/>
    <property type="evidence" value="ECO:0007669"/>
    <property type="project" value="InterPro"/>
</dbReference>
<reference evidence="11" key="2">
    <citation type="submission" date="2020-09" db="EMBL/GenBank/DDBJ databases">
        <authorList>
            <person name="Sun Q."/>
            <person name="Sedlacek I."/>
        </authorList>
    </citation>
    <scope>NUCLEOTIDE SEQUENCE</scope>
    <source>
        <strain evidence="11">CCM 7684</strain>
    </source>
</reference>
<dbReference type="NCBIfam" id="NF005694">
    <property type="entry name" value="PRK07502.1"/>
    <property type="match status" value="1"/>
</dbReference>
<reference evidence="11" key="1">
    <citation type="journal article" date="2014" name="Int. J. Syst. Evol. Microbiol.">
        <title>Complete genome sequence of Corynebacterium casei LMG S-19264T (=DSM 44701T), isolated from a smear-ripened cheese.</title>
        <authorList>
            <consortium name="US DOE Joint Genome Institute (JGI-PGF)"/>
            <person name="Walter F."/>
            <person name="Albersmeier A."/>
            <person name="Kalinowski J."/>
            <person name="Ruckert C."/>
        </authorList>
    </citation>
    <scope>NUCLEOTIDE SEQUENCE</scope>
    <source>
        <strain evidence="11">CCM 7684</strain>
    </source>
</reference>
<dbReference type="EC" id="1.3.1.12" evidence="3"/>
<dbReference type="Gene3D" id="3.40.50.720">
    <property type="entry name" value="NAD(P)-binding Rossmann-like Domain"/>
    <property type="match status" value="1"/>
</dbReference>
<dbReference type="Proteomes" id="UP000602745">
    <property type="component" value="Unassembled WGS sequence"/>
</dbReference>
<evidence type="ECO:0000313" key="12">
    <source>
        <dbReference type="Proteomes" id="UP000602745"/>
    </source>
</evidence>
<dbReference type="FunFam" id="3.40.50.720:FF:000208">
    <property type="entry name" value="Prephenate dehydrogenase"/>
    <property type="match status" value="1"/>
</dbReference>
<dbReference type="SUPFAM" id="SSF48179">
    <property type="entry name" value="6-phosphogluconate dehydrogenase C-terminal domain-like"/>
    <property type="match status" value="1"/>
</dbReference>
<name>A0A8J3E0F8_9RHOB</name>
<keyword evidence="4" id="KW-0827">Tyrosine biosynthesis</keyword>
<dbReference type="InterPro" id="IPR008927">
    <property type="entry name" value="6-PGluconate_DH-like_C_sf"/>
</dbReference>
<dbReference type="GO" id="GO:0004665">
    <property type="term" value="F:prephenate dehydrogenase (NADP+) activity"/>
    <property type="evidence" value="ECO:0007669"/>
    <property type="project" value="InterPro"/>
</dbReference>
<evidence type="ECO:0000256" key="5">
    <source>
        <dbReference type="ARBA" id="ARBA00022605"/>
    </source>
</evidence>
<evidence type="ECO:0000256" key="4">
    <source>
        <dbReference type="ARBA" id="ARBA00022498"/>
    </source>
</evidence>
<organism evidence="11 12">
    <name type="scientific">Agaricicola taiwanensis</name>
    <dbReference type="NCBI Taxonomy" id="591372"/>
    <lineage>
        <taxon>Bacteria</taxon>
        <taxon>Pseudomonadati</taxon>
        <taxon>Pseudomonadota</taxon>
        <taxon>Alphaproteobacteria</taxon>
        <taxon>Rhodobacterales</taxon>
        <taxon>Paracoccaceae</taxon>
        <taxon>Agaricicola</taxon>
    </lineage>
</organism>
<evidence type="ECO:0000256" key="6">
    <source>
        <dbReference type="ARBA" id="ARBA00023002"/>
    </source>
</evidence>
<comment type="caution">
    <text evidence="11">The sequence shown here is derived from an EMBL/GenBank/DDBJ whole genome shotgun (WGS) entry which is preliminary data.</text>
</comment>
<feature type="domain" description="Prephenate/arogenate dehydrogenase" evidence="10">
    <location>
        <begin position="8"/>
        <end position="297"/>
    </location>
</feature>
<keyword evidence="6" id="KW-0560">Oxidoreductase</keyword>
<dbReference type="InterPro" id="IPR046825">
    <property type="entry name" value="PDH_C"/>
</dbReference>
<dbReference type="PANTHER" id="PTHR21363">
    <property type="entry name" value="PREPHENATE DEHYDROGENASE"/>
    <property type="match status" value="1"/>
</dbReference>
<dbReference type="InterPro" id="IPR003099">
    <property type="entry name" value="Prephen_DH"/>
</dbReference>
<gene>
    <name evidence="11" type="ORF">GCM10007276_30110</name>
</gene>
<keyword evidence="12" id="KW-1185">Reference proteome</keyword>
<evidence type="ECO:0000256" key="8">
    <source>
        <dbReference type="ARBA" id="ARBA00023141"/>
    </source>
</evidence>
<dbReference type="FunFam" id="1.10.3660.10:FF:000003">
    <property type="entry name" value="Prephenate dehydrogenase"/>
    <property type="match status" value="1"/>
</dbReference>
<keyword evidence="5" id="KW-0028">Amino-acid biosynthesis</keyword>
<evidence type="ECO:0000256" key="7">
    <source>
        <dbReference type="ARBA" id="ARBA00023027"/>
    </source>
</evidence>
<evidence type="ECO:0000313" key="11">
    <source>
        <dbReference type="EMBL" id="GGE51065.1"/>
    </source>
</evidence>
<dbReference type="InterPro" id="IPR050812">
    <property type="entry name" value="Preph/Arog_dehydrog"/>
</dbReference>
<evidence type="ECO:0000256" key="2">
    <source>
        <dbReference type="ARBA" id="ARBA00007964"/>
    </source>
</evidence>
<dbReference type="EMBL" id="BMCP01000004">
    <property type="protein sequence ID" value="GGE51065.1"/>
    <property type="molecule type" value="Genomic_DNA"/>
</dbReference>
<dbReference type="PROSITE" id="PS51176">
    <property type="entry name" value="PDH_ADH"/>
    <property type="match status" value="1"/>
</dbReference>
<evidence type="ECO:0000256" key="9">
    <source>
        <dbReference type="ARBA" id="ARBA00049260"/>
    </source>
</evidence>